<keyword evidence="5 10" id="KW-1133">Transmembrane helix</keyword>
<dbReference type="SUPFAM" id="SSF58038">
    <property type="entry name" value="SNARE fusion complex"/>
    <property type="match status" value="1"/>
</dbReference>
<keyword evidence="2" id="KW-0813">Transport</keyword>
<dbReference type="Proteomes" id="UP000054558">
    <property type="component" value="Unassembled WGS sequence"/>
</dbReference>
<dbReference type="InterPro" id="IPR039899">
    <property type="entry name" value="BET1_SNARE"/>
</dbReference>
<organism evidence="12 13">
    <name type="scientific">Klebsormidium nitens</name>
    <name type="common">Green alga</name>
    <name type="synonym">Ulothrix nitens</name>
    <dbReference type="NCBI Taxonomy" id="105231"/>
    <lineage>
        <taxon>Eukaryota</taxon>
        <taxon>Viridiplantae</taxon>
        <taxon>Streptophyta</taxon>
        <taxon>Klebsormidiophyceae</taxon>
        <taxon>Klebsormidiales</taxon>
        <taxon>Klebsormidiaceae</taxon>
        <taxon>Klebsormidium</taxon>
    </lineage>
</organism>
<evidence type="ECO:0000313" key="12">
    <source>
        <dbReference type="EMBL" id="GAQ85881.1"/>
    </source>
</evidence>
<dbReference type="PANTHER" id="PTHR12791">
    <property type="entry name" value="GOLGI SNARE BET1-RELATED"/>
    <property type="match status" value="1"/>
</dbReference>
<dbReference type="EMBL" id="DF237208">
    <property type="protein sequence ID" value="GAQ85881.1"/>
    <property type="molecule type" value="Genomic_DNA"/>
</dbReference>
<protein>
    <recommendedName>
        <fullName evidence="11">t-SNARE coiled-coil homology domain-containing protein</fullName>
    </recommendedName>
</protein>
<accession>A0A1Y1I9S9</accession>
<dbReference type="Gene3D" id="1.20.5.110">
    <property type="match status" value="1"/>
</dbReference>
<keyword evidence="7 10" id="KW-0472">Membrane</keyword>
<name>A0A1Y1I9S9_KLENI</name>
<evidence type="ECO:0000313" key="13">
    <source>
        <dbReference type="Proteomes" id="UP000054558"/>
    </source>
</evidence>
<proteinExistence type="predicted"/>
<keyword evidence="4" id="KW-0653">Protein transport</keyword>
<sequence>MLSSSKHLKKESEDAAAVEPSVLAGGRNMNLGKRDTTRGGNARAALFDGLEEGGLRAGTSFSTSEIAEQENERGLDTLADRVSILKRITTDIHSEAESHHSLLDQMGRNMDGARGMLSGTVDRMTKVFQTKSGRQIFYIVASCVAIFLLIYFLRR</sequence>
<dbReference type="PROSITE" id="PS50192">
    <property type="entry name" value="T_SNARE"/>
    <property type="match status" value="1"/>
</dbReference>
<gene>
    <name evidence="12" type="ORF">KFL_002590090</name>
</gene>
<evidence type="ECO:0000256" key="3">
    <source>
        <dbReference type="ARBA" id="ARBA00022692"/>
    </source>
</evidence>
<keyword evidence="13" id="KW-1185">Reference proteome</keyword>
<dbReference type="STRING" id="105231.A0A1Y1I9S9"/>
<dbReference type="SMART" id="SM00397">
    <property type="entry name" value="t_SNARE"/>
    <property type="match status" value="1"/>
</dbReference>
<dbReference type="OrthoDB" id="261831at2759"/>
<dbReference type="AlphaFoldDB" id="A0A1Y1I9S9"/>
<evidence type="ECO:0000256" key="4">
    <source>
        <dbReference type="ARBA" id="ARBA00022927"/>
    </source>
</evidence>
<evidence type="ECO:0000256" key="5">
    <source>
        <dbReference type="ARBA" id="ARBA00022989"/>
    </source>
</evidence>
<keyword evidence="6" id="KW-0333">Golgi apparatus</keyword>
<keyword evidence="3 10" id="KW-0812">Transmembrane</keyword>
<evidence type="ECO:0000256" key="8">
    <source>
        <dbReference type="ARBA" id="ARBA00046280"/>
    </source>
</evidence>
<feature type="transmembrane region" description="Helical" evidence="10">
    <location>
        <begin position="136"/>
        <end position="153"/>
    </location>
</feature>
<evidence type="ECO:0000256" key="9">
    <source>
        <dbReference type="SAM" id="MobiDB-lite"/>
    </source>
</evidence>
<dbReference type="InterPro" id="IPR000727">
    <property type="entry name" value="T_SNARE_dom"/>
</dbReference>
<evidence type="ECO:0000256" key="10">
    <source>
        <dbReference type="SAM" id="Phobius"/>
    </source>
</evidence>
<dbReference type="GO" id="GO:0015031">
    <property type="term" value="P:protein transport"/>
    <property type="evidence" value="ECO:0007669"/>
    <property type="project" value="UniProtKB-KW"/>
</dbReference>
<evidence type="ECO:0000256" key="2">
    <source>
        <dbReference type="ARBA" id="ARBA00022448"/>
    </source>
</evidence>
<feature type="domain" description="T-SNARE coiled-coil homology" evidence="11">
    <location>
        <begin position="65"/>
        <end position="127"/>
    </location>
</feature>
<dbReference type="GO" id="GO:0000139">
    <property type="term" value="C:Golgi membrane"/>
    <property type="evidence" value="ECO:0007669"/>
    <property type="project" value="UniProtKB-SubCell"/>
</dbReference>
<reference evidence="12 13" key="1">
    <citation type="journal article" date="2014" name="Nat. Commun.">
        <title>Klebsormidium flaccidum genome reveals primary factors for plant terrestrial adaptation.</title>
        <authorList>
            <person name="Hori K."/>
            <person name="Maruyama F."/>
            <person name="Fujisawa T."/>
            <person name="Togashi T."/>
            <person name="Yamamoto N."/>
            <person name="Seo M."/>
            <person name="Sato S."/>
            <person name="Yamada T."/>
            <person name="Mori H."/>
            <person name="Tajima N."/>
            <person name="Moriyama T."/>
            <person name="Ikeuchi M."/>
            <person name="Watanabe M."/>
            <person name="Wada H."/>
            <person name="Kobayashi K."/>
            <person name="Saito M."/>
            <person name="Masuda T."/>
            <person name="Sasaki-Sekimoto Y."/>
            <person name="Mashiguchi K."/>
            <person name="Awai K."/>
            <person name="Shimojima M."/>
            <person name="Masuda S."/>
            <person name="Iwai M."/>
            <person name="Nobusawa T."/>
            <person name="Narise T."/>
            <person name="Kondo S."/>
            <person name="Saito H."/>
            <person name="Sato R."/>
            <person name="Murakawa M."/>
            <person name="Ihara Y."/>
            <person name="Oshima-Yamada Y."/>
            <person name="Ohtaka K."/>
            <person name="Satoh M."/>
            <person name="Sonobe K."/>
            <person name="Ishii M."/>
            <person name="Ohtani R."/>
            <person name="Kanamori-Sato M."/>
            <person name="Honoki R."/>
            <person name="Miyazaki D."/>
            <person name="Mochizuki H."/>
            <person name="Umetsu J."/>
            <person name="Higashi K."/>
            <person name="Shibata D."/>
            <person name="Kamiya Y."/>
            <person name="Sato N."/>
            <person name="Nakamura Y."/>
            <person name="Tabata S."/>
            <person name="Ida S."/>
            <person name="Kurokawa K."/>
            <person name="Ohta H."/>
        </authorList>
    </citation>
    <scope>NUCLEOTIDE SEQUENCE [LARGE SCALE GENOMIC DNA]</scope>
    <source>
        <strain evidence="12 13">NIES-2285</strain>
    </source>
</reference>
<feature type="region of interest" description="Disordered" evidence="9">
    <location>
        <begin position="1"/>
        <end position="21"/>
    </location>
</feature>
<evidence type="ECO:0000259" key="11">
    <source>
        <dbReference type="PROSITE" id="PS50192"/>
    </source>
</evidence>
<evidence type="ECO:0000256" key="1">
    <source>
        <dbReference type="ARBA" id="ARBA00004394"/>
    </source>
</evidence>
<dbReference type="OMA" id="GHRNYMC"/>
<evidence type="ECO:0000256" key="7">
    <source>
        <dbReference type="ARBA" id="ARBA00023136"/>
    </source>
</evidence>
<comment type="subcellular location">
    <subcellularLocation>
        <location evidence="8">Endomembrane system</location>
        <topology evidence="8">Single-pass type IV membrane protein</topology>
    </subcellularLocation>
    <subcellularLocation>
        <location evidence="1">Golgi apparatus membrane</location>
    </subcellularLocation>
</comment>
<evidence type="ECO:0000256" key="6">
    <source>
        <dbReference type="ARBA" id="ARBA00023034"/>
    </source>
</evidence>
<dbReference type="CDD" id="cd15853">
    <property type="entry name" value="SNARE_Bet1"/>
    <property type="match status" value="1"/>
</dbReference>